<evidence type="ECO:0000313" key="3">
    <source>
        <dbReference type="Proteomes" id="UP001595916"/>
    </source>
</evidence>
<reference evidence="3" key="1">
    <citation type="journal article" date="2019" name="Int. J. Syst. Evol. Microbiol.">
        <title>The Global Catalogue of Microorganisms (GCM) 10K type strain sequencing project: providing services to taxonomists for standard genome sequencing and annotation.</title>
        <authorList>
            <consortium name="The Broad Institute Genomics Platform"/>
            <consortium name="The Broad Institute Genome Sequencing Center for Infectious Disease"/>
            <person name="Wu L."/>
            <person name="Ma J."/>
        </authorList>
    </citation>
    <scope>NUCLEOTIDE SEQUENCE [LARGE SCALE GENOMIC DNA]</scope>
    <source>
        <strain evidence="3">CCUG 46385</strain>
    </source>
</reference>
<sequence length="44" mass="4880">MSDRNAVCDSKDGKDILGEEQGSSLMIDRYKTEDGKDMLGEERG</sequence>
<accession>A0ABV9QNF4</accession>
<dbReference type="Proteomes" id="UP001595916">
    <property type="component" value="Unassembled WGS sequence"/>
</dbReference>
<feature type="region of interest" description="Disordered" evidence="1">
    <location>
        <begin position="1"/>
        <end position="24"/>
    </location>
</feature>
<protein>
    <submittedName>
        <fullName evidence="2">Uncharacterized protein</fullName>
    </submittedName>
</protein>
<name>A0ABV9QNF4_9FIRM</name>
<proteinExistence type="predicted"/>
<evidence type="ECO:0000313" key="2">
    <source>
        <dbReference type="EMBL" id="MFC4805419.1"/>
    </source>
</evidence>
<dbReference type="EMBL" id="JBHSHL010000050">
    <property type="protein sequence ID" value="MFC4805419.1"/>
    <property type="molecule type" value="Genomic_DNA"/>
</dbReference>
<gene>
    <name evidence="2" type="ORF">ACFO4R_10035</name>
</gene>
<comment type="caution">
    <text evidence="2">The sequence shown here is derived from an EMBL/GenBank/DDBJ whole genome shotgun (WGS) entry which is preliminary data.</text>
</comment>
<dbReference type="RefSeq" id="WP_379788980.1">
    <property type="nucleotide sequence ID" value="NZ_JBHSHL010000050.1"/>
</dbReference>
<organism evidence="2 3">
    <name type="scientific">Filifactor villosus</name>
    <dbReference type="NCBI Taxonomy" id="29374"/>
    <lineage>
        <taxon>Bacteria</taxon>
        <taxon>Bacillati</taxon>
        <taxon>Bacillota</taxon>
        <taxon>Clostridia</taxon>
        <taxon>Peptostreptococcales</taxon>
        <taxon>Filifactoraceae</taxon>
        <taxon>Filifactor</taxon>
    </lineage>
</organism>
<evidence type="ECO:0000256" key="1">
    <source>
        <dbReference type="SAM" id="MobiDB-lite"/>
    </source>
</evidence>
<keyword evidence="3" id="KW-1185">Reference proteome</keyword>